<sequence length="119" mass="12672">MGTVSAYLDGLEGPEGELIARIYAIARDVAPDAIEGTGYGMPALRYREQGFAAAMGRTRYIAVYPFSGDVLPALAADGLLEGNAQTKGALHCTVADPPSDELLRELFTRRKAEIDAKLA</sequence>
<name>A0A6I4NYD6_9MICO</name>
<evidence type="ECO:0000313" key="3">
    <source>
        <dbReference type="Proteomes" id="UP000438182"/>
    </source>
</evidence>
<evidence type="ECO:0000313" key="2">
    <source>
        <dbReference type="EMBL" id="MWB99323.1"/>
    </source>
</evidence>
<feature type="domain" description="YdhG-like" evidence="1">
    <location>
        <begin position="17"/>
        <end position="108"/>
    </location>
</feature>
<comment type="caution">
    <text evidence="2">The sequence shown here is derived from an EMBL/GenBank/DDBJ whole genome shotgun (WGS) entry which is preliminary data.</text>
</comment>
<dbReference type="RefSeq" id="WP_160425466.1">
    <property type="nucleotide sequence ID" value="NZ_WSTA01000055.1"/>
</dbReference>
<evidence type="ECO:0000259" key="1">
    <source>
        <dbReference type="Pfam" id="PF08818"/>
    </source>
</evidence>
<keyword evidence="3" id="KW-1185">Reference proteome</keyword>
<reference evidence="2 3" key="1">
    <citation type="submission" date="2019-12" db="EMBL/GenBank/DDBJ databases">
        <authorList>
            <person name="Kim Y.S."/>
        </authorList>
    </citation>
    <scope>NUCLEOTIDE SEQUENCE [LARGE SCALE GENOMIC DNA]</scope>
    <source>
        <strain evidence="2 3">MMS17-SY077</strain>
    </source>
</reference>
<dbReference type="AlphaFoldDB" id="A0A6I4NYD6"/>
<protein>
    <submittedName>
        <fullName evidence="2">DUF1801 domain-containing protein</fullName>
    </submittedName>
</protein>
<dbReference type="EMBL" id="WSTA01000055">
    <property type="protein sequence ID" value="MWB99323.1"/>
    <property type="molecule type" value="Genomic_DNA"/>
</dbReference>
<dbReference type="Pfam" id="PF08818">
    <property type="entry name" value="DUF1801"/>
    <property type="match status" value="1"/>
</dbReference>
<dbReference type="Proteomes" id="UP000438182">
    <property type="component" value="Unassembled WGS sequence"/>
</dbReference>
<organism evidence="2 3">
    <name type="scientific">Agromyces seonyuensis</name>
    <dbReference type="NCBI Taxonomy" id="2662446"/>
    <lineage>
        <taxon>Bacteria</taxon>
        <taxon>Bacillati</taxon>
        <taxon>Actinomycetota</taxon>
        <taxon>Actinomycetes</taxon>
        <taxon>Micrococcales</taxon>
        <taxon>Microbacteriaceae</taxon>
        <taxon>Agromyces</taxon>
    </lineage>
</organism>
<accession>A0A6I4NYD6</accession>
<proteinExistence type="predicted"/>
<dbReference type="Gene3D" id="3.90.1150.200">
    <property type="match status" value="1"/>
</dbReference>
<gene>
    <name evidence="2" type="ORF">GB864_12285</name>
</gene>
<dbReference type="SUPFAM" id="SSF159888">
    <property type="entry name" value="YdhG-like"/>
    <property type="match status" value="1"/>
</dbReference>
<dbReference type="InterPro" id="IPR014922">
    <property type="entry name" value="YdhG-like"/>
</dbReference>